<dbReference type="Gene3D" id="1.10.1220.10">
    <property type="entry name" value="Met repressor-like"/>
    <property type="match status" value="1"/>
</dbReference>
<dbReference type="InterPro" id="IPR013321">
    <property type="entry name" value="Arc_rbn_hlx_hlx"/>
</dbReference>
<proteinExistence type="predicted"/>
<gene>
    <name evidence="1" type="ORF">Orimi01_00006</name>
</gene>
<dbReference type="EMBL" id="PP179326">
    <property type="protein sequence ID" value="XAI70663.1"/>
    <property type="molecule type" value="Genomic_DNA"/>
</dbReference>
<accession>A0AAU6W2D6</accession>
<dbReference type="GO" id="GO:0006355">
    <property type="term" value="P:regulation of DNA-templated transcription"/>
    <property type="evidence" value="ECO:0007669"/>
    <property type="project" value="InterPro"/>
</dbReference>
<sequence>MAVETQQERAKFVVRFDDVTKRTMLEDAAIKDHISMNAFILQAIDEKLSRGRRMDALMDRAEKEINQWVKK</sequence>
<protein>
    <recommendedName>
        <fullName evidence="2">Toxin-antitoxin system HicB family antitoxin</fullName>
    </recommendedName>
</protein>
<reference evidence="1" key="1">
    <citation type="journal article" date="2024" name="J. Gen. Virol.">
        <title>Novel phages of Pseudomonas syringae unveil numerous potential auxiliary metabolic genes.</title>
        <authorList>
            <person name="Feltin C."/>
            <person name="Garneau J.R."/>
            <person name="Morris C.E."/>
            <person name="Berard A."/>
            <person name="Torres-Barcelo C."/>
        </authorList>
    </citation>
    <scope>NUCLEOTIDE SEQUENCE</scope>
</reference>
<name>A0AAU6W2D6_9VIRU</name>
<evidence type="ECO:0008006" key="2">
    <source>
        <dbReference type="Google" id="ProtNLM"/>
    </source>
</evidence>
<dbReference type="SUPFAM" id="SSF47598">
    <property type="entry name" value="Ribbon-helix-helix"/>
    <property type="match status" value="1"/>
</dbReference>
<evidence type="ECO:0000313" key="1">
    <source>
        <dbReference type="EMBL" id="XAI70663.1"/>
    </source>
</evidence>
<dbReference type="InterPro" id="IPR010985">
    <property type="entry name" value="Ribbon_hlx_hlx"/>
</dbReference>
<organism evidence="1">
    <name type="scientific">Pseudomonas phage Orimi01</name>
    <dbReference type="NCBI Taxonomy" id="3138541"/>
    <lineage>
        <taxon>Viruses</taxon>
    </lineage>
</organism>